<reference evidence="1 2" key="1">
    <citation type="submission" date="2019-09" db="EMBL/GenBank/DDBJ databases">
        <title>Ecophysiology of the spiral-shaped methanotroph Methylospira mobilis as revealed by the complete genome sequence.</title>
        <authorList>
            <person name="Oshkin I.Y."/>
            <person name="Dedysh S.N."/>
            <person name="Miroshnikov K."/>
            <person name="Danilova O.V."/>
            <person name="Hakobyan A."/>
            <person name="Liesack W."/>
        </authorList>
    </citation>
    <scope>NUCLEOTIDE SEQUENCE [LARGE SCALE GENOMIC DNA]</scope>
    <source>
        <strain evidence="1 2">Shm1</strain>
    </source>
</reference>
<evidence type="ECO:0000313" key="2">
    <source>
        <dbReference type="Proteomes" id="UP000325755"/>
    </source>
</evidence>
<dbReference type="OrthoDB" id="5766125at2"/>
<dbReference type="PANTHER" id="PTHR34235">
    <property type="entry name" value="SLR1203 PROTEIN-RELATED"/>
    <property type="match status" value="1"/>
</dbReference>
<gene>
    <name evidence="1" type="ORF">F6R98_17385</name>
</gene>
<dbReference type="RefSeq" id="WP_153250159.1">
    <property type="nucleotide sequence ID" value="NZ_CP044205.1"/>
</dbReference>
<protein>
    <submittedName>
        <fullName evidence="1">DUF29 domain-containing protein</fullName>
    </submittedName>
</protein>
<name>A0A5Q0BKS7_9GAMM</name>
<dbReference type="KEGG" id="mmob:F6R98_17385"/>
<dbReference type="Gene3D" id="1.20.1220.20">
    <property type="entry name" value="Uncharcterised protein PF01724"/>
    <property type="match status" value="1"/>
</dbReference>
<sequence length="147" mass="17056">MSTVLANYNGDVIAWANEQAQLLRAGQFSQLDIEHIADEIEDVGRSEQRELASRMTVLIAHLLKWRYQPERKGNSWRLTTEAQREDTAYVLKKMPSLKQNLNDDQWLSIIWKKAKAQAIAETGLENLPDDYPWTMDQILNPDFWPEA</sequence>
<accession>A0A5Q0BKS7</accession>
<dbReference type="InterPro" id="IPR002636">
    <property type="entry name" value="DUF29"/>
</dbReference>
<evidence type="ECO:0000313" key="1">
    <source>
        <dbReference type="EMBL" id="QFY44189.1"/>
    </source>
</evidence>
<dbReference type="AlphaFoldDB" id="A0A5Q0BKS7"/>
<dbReference type="InParanoid" id="A0A5Q0BKS7"/>
<organism evidence="1 2">
    <name type="scientific">Candidatus Methylospira mobilis</name>
    <dbReference type="NCBI Taxonomy" id="1808979"/>
    <lineage>
        <taxon>Bacteria</taxon>
        <taxon>Pseudomonadati</taxon>
        <taxon>Pseudomonadota</taxon>
        <taxon>Gammaproteobacteria</taxon>
        <taxon>Methylococcales</taxon>
        <taxon>Methylococcaceae</taxon>
        <taxon>Candidatus Methylospira</taxon>
    </lineage>
</organism>
<keyword evidence="2" id="KW-1185">Reference proteome</keyword>
<dbReference type="EMBL" id="CP044205">
    <property type="protein sequence ID" value="QFY44189.1"/>
    <property type="molecule type" value="Genomic_DNA"/>
</dbReference>
<dbReference type="Pfam" id="PF01724">
    <property type="entry name" value="DUF29"/>
    <property type="match status" value="1"/>
</dbReference>
<dbReference type="Proteomes" id="UP000325755">
    <property type="component" value="Chromosome"/>
</dbReference>
<proteinExistence type="predicted"/>